<reference evidence="1 2" key="1">
    <citation type="submission" date="2021-05" db="EMBL/GenBank/DDBJ databases">
        <title>Genome Assembly of Synthetic Allotetraploid Brassica napus Reveals Homoeologous Exchanges between Subgenomes.</title>
        <authorList>
            <person name="Davis J.T."/>
        </authorList>
    </citation>
    <scope>NUCLEOTIDE SEQUENCE [LARGE SCALE GENOMIC DNA]</scope>
    <source>
        <strain evidence="2">cv. Da-Ae</strain>
        <tissue evidence="1">Seedling</tissue>
    </source>
</reference>
<gene>
    <name evidence="1" type="ORF">HID58_075178</name>
</gene>
<sequence>MFSEKMGEGLIKSLTILTKHGHMRMRLFGMLKKKGFQIDKLGYSDILSMACARWTKLKKLLQVMHTQGYKTKYCVVHNSSVKWDVLNGEILRGRGDDEHGVQIPVTYAWVLAFRRKGKLSEACDVVIEMVLKVLDDMYLINKHADVFTYTLMHWQKEENRRSNGSHKEMQDTLWFGKLEEALGKVLRTALRSDVEKLSKRLVLEGNVEEADQLMLLLVDKTVDGLS</sequence>
<accession>A0ABQ7YJ24</accession>
<comment type="caution">
    <text evidence="1">The sequence shown here is derived from an EMBL/GenBank/DDBJ whole genome shotgun (WGS) entry which is preliminary data.</text>
</comment>
<dbReference type="Proteomes" id="UP000824890">
    <property type="component" value="Unassembled WGS sequence"/>
</dbReference>
<organism evidence="1 2">
    <name type="scientific">Brassica napus</name>
    <name type="common">Rape</name>
    <dbReference type="NCBI Taxonomy" id="3708"/>
    <lineage>
        <taxon>Eukaryota</taxon>
        <taxon>Viridiplantae</taxon>
        <taxon>Streptophyta</taxon>
        <taxon>Embryophyta</taxon>
        <taxon>Tracheophyta</taxon>
        <taxon>Spermatophyta</taxon>
        <taxon>Magnoliopsida</taxon>
        <taxon>eudicotyledons</taxon>
        <taxon>Gunneridae</taxon>
        <taxon>Pentapetalae</taxon>
        <taxon>rosids</taxon>
        <taxon>malvids</taxon>
        <taxon>Brassicales</taxon>
        <taxon>Brassicaceae</taxon>
        <taxon>Brassiceae</taxon>
        <taxon>Brassica</taxon>
    </lineage>
</organism>
<keyword evidence="2" id="KW-1185">Reference proteome</keyword>
<evidence type="ECO:0000313" key="1">
    <source>
        <dbReference type="EMBL" id="KAH0868156.1"/>
    </source>
</evidence>
<proteinExistence type="predicted"/>
<evidence type="ECO:0000313" key="2">
    <source>
        <dbReference type="Proteomes" id="UP000824890"/>
    </source>
</evidence>
<dbReference type="EMBL" id="JAGKQM010000017">
    <property type="protein sequence ID" value="KAH0868156.1"/>
    <property type="molecule type" value="Genomic_DNA"/>
</dbReference>
<name>A0ABQ7YJ24_BRANA</name>
<protein>
    <submittedName>
        <fullName evidence="1">Uncharacterized protein</fullName>
    </submittedName>
</protein>